<dbReference type="GO" id="GO:0030154">
    <property type="term" value="P:cell differentiation"/>
    <property type="evidence" value="ECO:0007669"/>
    <property type="project" value="UniProtKB-KW"/>
</dbReference>
<comment type="similarity">
    <text evidence="2">Belongs to the CLV3/ESR signal peptide family.</text>
</comment>
<evidence type="ECO:0000313" key="8">
    <source>
        <dbReference type="EMBL" id="QKZ93422.1"/>
    </source>
</evidence>
<protein>
    <submittedName>
        <fullName evidence="8">Clavata3-like protein</fullName>
    </submittedName>
</protein>
<keyword evidence="4 7" id="KW-0732">Signal</keyword>
<feature type="region of interest" description="Disordered" evidence="6">
    <location>
        <begin position="80"/>
        <end position="103"/>
    </location>
</feature>
<dbReference type="AlphaFoldDB" id="A0A7D5DMW3"/>
<evidence type="ECO:0000256" key="3">
    <source>
        <dbReference type="ARBA" id="ARBA00022525"/>
    </source>
</evidence>
<comment type="subcellular location">
    <subcellularLocation>
        <location evidence="1">Secreted</location>
    </subcellularLocation>
</comment>
<dbReference type="GO" id="GO:0033612">
    <property type="term" value="F:receptor serine/threonine kinase binding"/>
    <property type="evidence" value="ECO:0007669"/>
    <property type="project" value="InterPro"/>
</dbReference>
<dbReference type="PANTHER" id="PTHR36349">
    <property type="entry name" value="PROTEIN CLAVATA 3"/>
    <property type="match status" value="1"/>
</dbReference>
<accession>A0A7D5DMW3</accession>
<evidence type="ECO:0000256" key="5">
    <source>
        <dbReference type="ARBA" id="ARBA00022782"/>
    </source>
</evidence>
<sequence length="103" mass="11320">MASKFIFSSVVLLVLLCLLLMRETSDCSSVYECVGATSALKEIRNRKVLSTLKDKKTSLKARLQGSSSNKYGEKSLSWELRKVPSGPDPLHHNGGTPKKPETP</sequence>
<organism evidence="8">
    <name type="scientific">Vuralia turcica</name>
    <dbReference type="NCBI Taxonomy" id="1177745"/>
    <lineage>
        <taxon>Eukaryota</taxon>
        <taxon>Viridiplantae</taxon>
        <taxon>Streptophyta</taxon>
        <taxon>Embryophyta</taxon>
        <taxon>Tracheophyta</taxon>
        <taxon>Spermatophyta</taxon>
        <taxon>Magnoliopsida</taxon>
        <taxon>eudicotyledons</taxon>
        <taxon>Gunneridae</taxon>
        <taxon>Pentapetalae</taxon>
        <taxon>rosids</taxon>
        <taxon>fabids</taxon>
        <taxon>Fabales</taxon>
        <taxon>Fabaceae</taxon>
        <taxon>Papilionoideae</taxon>
        <taxon>50 kb inversion clade</taxon>
        <taxon>genistoids sensu lato</taxon>
        <taxon>core genistoids</taxon>
        <taxon>Sophoreae</taxon>
        <taxon>Vuralia</taxon>
    </lineage>
</organism>
<evidence type="ECO:0000256" key="7">
    <source>
        <dbReference type="SAM" id="SignalP"/>
    </source>
</evidence>
<keyword evidence="5" id="KW-0221">Differentiation</keyword>
<proteinExistence type="inferred from homology"/>
<dbReference type="PANTHER" id="PTHR36349:SF2">
    <property type="entry name" value="PROTEIN CLAVATA 3"/>
    <property type="match status" value="1"/>
</dbReference>
<reference evidence="8" key="1">
    <citation type="submission" date="2019-10" db="EMBL/GenBank/DDBJ databases">
        <title>Identification of flower development genes from Vuralia turcica using whole genome shotgun sequencing data.</title>
        <authorList>
            <person name="Lucas S.J."/>
            <person name="Tekdal D."/>
            <person name="Cetiner S."/>
        </authorList>
    </citation>
    <scope>NUCLEOTIDE SEQUENCE</scope>
    <source>
        <tissue evidence="8">Leaf</tissue>
    </source>
</reference>
<evidence type="ECO:0000256" key="6">
    <source>
        <dbReference type="SAM" id="MobiDB-lite"/>
    </source>
</evidence>
<dbReference type="InterPro" id="IPR044962">
    <property type="entry name" value="CLV3/ESR"/>
</dbReference>
<evidence type="ECO:0000256" key="2">
    <source>
        <dbReference type="ARBA" id="ARBA00005416"/>
    </source>
</evidence>
<feature type="chain" id="PRO_5027579682" evidence="7">
    <location>
        <begin position="28"/>
        <end position="103"/>
    </location>
</feature>
<feature type="signal peptide" evidence="7">
    <location>
        <begin position="1"/>
        <end position="27"/>
    </location>
</feature>
<name>A0A7D5DMW3_9FABA</name>
<evidence type="ECO:0000256" key="4">
    <source>
        <dbReference type="ARBA" id="ARBA00022729"/>
    </source>
</evidence>
<dbReference type="GO" id="GO:0005576">
    <property type="term" value="C:extracellular region"/>
    <property type="evidence" value="ECO:0007669"/>
    <property type="project" value="UniProtKB-SubCell"/>
</dbReference>
<dbReference type="EMBL" id="MN539739">
    <property type="protein sequence ID" value="QKZ93422.1"/>
    <property type="molecule type" value="Genomic_DNA"/>
</dbReference>
<keyword evidence="3" id="KW-0964">Secreted</keyword>
<evidence type="ECO:0000256" key="1">
    <source>
        <dbReference type="ARBA" id="ARBA00004613"/>
    </source>
</evidence>